<organism evidence="3 4">
    <name type="scientific">Salipiger marinus</name>
    <dbReference type="NCBI Taxonomy" id="555512"/>
    <lineage>
        <taxon>Bacteria</taxon>
        <taxon>Pseudomonadati</taxon>
        <taxon>Pseudomonadota</taxon>
        <taxon>Alphaproteobacteria</taxon>
        <taxon>Rhodobacterales</taxon>
        <taxon>Roseobacteraceae</taxon>
        <taxon>Salipiger</taxon>
    </lineage>
</organism>
<dbReference type="AlphaFoldDB" id="A0A1G8TI35"/>
<gene>
    <name evidence="3" type="ORF">SAMN04487993_103017</name>
</gene>
<dbReference type="SMART" id="SM00470">
    <property type="entry name" value="ParB"/>
    <property type="match status" value="1"/>
</dbReference>
<dbReference type="InterPro" id="IPR011111">
    <property type="entry name" value="Plasmid_RepB"/>
</dbReference>
<dbReference type="RefSeq" id="WP_089851616.1">
    <property type="nucleotide sequence ID" value="NZ_FNEJ01000030.1"/>
</dbReference>
<dbReference type="InterPro" id="IPR003115">
    <property type="entry name" value="ParB_N"/>
</dbReference>
<name>A0A1G8TI35_9RHOB</name>
<evidence type="ECO:0000313" key="4">
    <source>
        <dbReference type="Proteomes" id="UP000199093"/>
    </source>
</evidence>
<accession>A0A1G8TI35</accession>
<dbReference type="OrthoDB" id="7632576at2"/>
<proteinExistence type="predicted"/>
<evidence type="ECO:0000259" key="2">
    <source>
        <dbReference type="SMART" id="SM00470"/>
    </source>
</evidence>
<reference evidence="4" key="1">
    <citation type="submission" date="2016-10" db="EMBL/GenBank/DDBJ databases">
        <authorList>
            <person name="Varghese N."/>
            <person name="Submissions S."/>
        </authorList>
    </citation>
    <scope>NUCLEOTIDE SEQUENCE [LARGE SCALE GENOMIC DNA]</scope>
    <source>
        <strain evidence="4">DSM 26424</strain>
    </source>
</reference>
<feature type="coiled-coil region" evidence="1">
    <location>
        <begin position="226"/>
        <end position="253"/>
    </location>
</feature>
<feature type="domain" description="ParB-like N-terminal" evidence="2">
    <location>
        <begin position="20"/>
        <end position="110"/>
    </location>
</feature>
<dbReference type="SUPFAM" id="SSF110849">
    <property type="entry name" value="ParB/Sulfiredoxin"/>
    <property type="match status" value="1"/>
</dbReference>
<keyword evidence="1" id="KW-0175">Coiled coil</keyword>
<evidence type="ECO:0000256" key="1">
    <source>
        <dbReference type="SAM" id="Coils"/>
    </source>
</evidence>
<keyword evidence="4" id="KW-1185">Reference proteome</keyword>
<dbReference type="Gene3D" id="3.90.1530.10">
    <property type="entry name" value="Conserved hypothetical protein from pyrococcus furiosus pfu- 392566-001, ParB domain"/>
    <property type="match status" value="1"/>
</dbReference>
<evidence type="ECO:0000313" key="3">
    <source>
        <dbReference type="EMBL" id="SDJ41103.1"/>
    </source>
</evidence>
<protein>
    <submittedName>
        <fullName evidence="3">ParB-like nuclease domain-containing protein</fullName>
    </submittedName>
</protein>
<dbReference type="EMBL" id="FNEJ01000030">
    <property type="protein sequence ID" value="SDJ41103.1"/>
    <property type="molecule type" value="Genomic_DNA"/>
</dbReference>
<sequence>MSSDDPPPRPVKLGFEPDPVLLRLDQILPLKALRPGTKDSSKYKQVLVSVRAVGLVEAPVVARNPEASGVFFLLDGSLRLEALKDLGIPTVECLVSTDDEAYTYNKRINRIPPIQEHMMIKRAIARGVPEAAIADALGMEVTSILRRSRLLDGICPEAAELLHAAACPMTSFDILRKMVPLRQIEAADLMIGQNNFTAGFARALLAATPDTQLLHPRGRAAVADGRSISRENIAKMERELASLQAQVRSFEESFGVDTLHLTVARGYLRRILGNPRITRWLEKNRAEYLGEFRDIAEAEQASQPPAR</sequence>
<dbReference type="InterPro" id="IPR036086">
    <property type="entry name" value="ParB/Sulfiredoxin_sf"/>
</dbReference>
<dbReference type="Pfam" id="PF07506">
    <property type="entry name" value="RepB"/>
    <property type="match status" value="1"/>
</dbReference>
<dbReference type="Proteomes" id="UP000199093">
    <property type="component" value="Unassembled WGS sequence"/>
</dbReference>
<dbReference type="STRING" id="555512.SAMN04487993_103017"/>
<dbReference type="SUPFAM" id="SSF109709">
    <property type="entry name" value="KorB DNA-binding domain-like"/>
    <property type="match status" value="1"/>
</dbReference>